<accession>A0A3R9WKF9</accession>
<evidence type="ECO:0000313" key="2">
    <source>
        <dbReference type="Proteomes" id="UP000252172"/>
    </source>
</evidence>
<evidence type="ECO:0000313" key="1">
    <source>
        <dbReference type="EMBL" id="RCU42945.1"/>
    </source>
</evidence>
<protein>
    <submittedName>
        <fullName evidence="1">Uncharacterized protein</fullName>
    </submittedName>
</protein>
<reference evidence="1 2" key="1">
    <citation type="submission" date="2018-07" db="EMBL/GenBank/DDBJ databases">
        <title>Chryseobacterium lacus sp. nov., isolated from lake water.</title>
        <authorList>
            <person name="Li C.-M."/>
        </authorList>
    </citation>
    <scope>NUCLEOTIDE SEQUENCE [LARGE SCALE GENOMIC DNA]</scope>
    <source>
        <strain evidence="1 2">YLOS41</strain>
    </source>
</reference>
<keyword evidence="2" id="KW-1185">Reference proteome</keyword>
<name>A0A368N041_9FLAO</name>
<accession>A0A368N041</accession>
<dbReference type="AlphaFoldDB" id="A0A368N041"/>
<gene>
    <name evidence="1" type="ORF">DQ356_05775</name>
</gene>
<dbReference type="OrthoDB" id="1275075at2"/>
<dbReference type="RefSeq" id="WP_114303531.1">
    <property type="nucleotide sequence ID" value="NZ_QPIE01000004.1"/>
</dbReference>
<organism evidence="1 2">
    <name type="scientific">Chryseobacterium lacus</name>
    <dbReference type="NCBI Taxonomy" id="2058346"/>
    <lineage>
        <taxon>Bacteria</taxon>
        <taxon>Pseudomonadati</taxon>
        <taxon>Bacteroidota</taxon>
        <taxon>Flavobacteriia</taxon>
        <taxon>Flavobacteriales</taxon>
        <taxon>Weeksellaceae</taxon>
        <taxon>Chryseobacterium group</taxon>
        <taxon>Chryseobacterium</taxon>
    </lineage>
</organism>
<sequence length="86" mass="10341">MDTVTIFEDYFIKLNKKFGITKLNYSEDSLDLDEKYIRNMVFASDDFNAEYEGLKNKCRKIYKTLKRGFLLKIRKDMSNNYFITII</sequence>
<dbReference type="Proteomes" id="UP000252172">
    <property type="component" value="Unassembled WGS sequence"/>
</dbReference>
<dbReference type="EMBL" id="QPIE01000004">
    <property type="protein sequence ID" value="RCU42945.1"/>
    <property type="molecule type" value="Genomic_DNA"/>
</dbReference>
<proteinExistence type="predicted"/>
<comment type="caution">
    <text evidence="1">The sequence shown here is derived from an EMBL/GenBank/DDBJ whole genome shotgun (WGS) entry which is preliminary data.</text>
</comment>